<keyword evidence="3" id="KW-0697">Rotamase</keyword>
<dbReference type="InParanoid" id="A0A2R2MMC8"/>
<dbReference type="GO" id="GO:0006457">
    <property type="term" value="P:protein folding"/>
    <property type="evidence" value="ECO:0007669"/>
    <property type="project" value="TreeGrafter"/>
</dbReference>
<dbReference type="AlphaFoldDB" id="A0A2R2MMC8"/>
<dbReference type="PANTHER" id="PTHR11071:SF565">
    <property type="entry name" value="MOCA-CYP, ISOFORM A"/>
    <property type="match status" value="1"/>
</dbReference>
<dbReference type="InterPro" id="IPR029000">
    <property type="entry name" value="Cyclophilin-like_dom_sf"/>
</dbReference>
<accession>A0A2R2MMC8</accession>
<dbReference type="STRING" id="7574.A0A2R2MMC8"/>
<dbReference type="GO" id="GO:0005739">
    <property type="term" value="C:mitochondrion"/>
    <property type="evidence" value="ECO:0007669"/>
    <property type="project" value="TreeGrafter"/>
</dbReference>
<dbReference type="GO" id="GO:0003755">
    <property type="term" value="F:peptidyl-prolyl cis-trans isomerase activity"/>
    <property type="evidence" value="ECO:0007669"/>
    <property type="project" value="UniProtKB-KW"/>
</dbReference>
<dbReference type="PANTHER" id="PTHR11071">
    <property type="entry name" value="PEPTIDYL-PROLYL CIS-TRANS ISOMERASE"/>
    <property type="match status" value="1"/>
</dbReference>
<feature type="compositionally biased region" description="Basic residues" evidence="5">
    <location>
        <begin position="216"/>
        <end position="236"/>
    </location>
</feature>
<gene>
    <name evidence="8" type="primary">LOC106174618</name>
</gene>
<feature type="compositionally biased region" description="Basic residues" evidence="5">
    <location>
        <begin position="301"/>
        <end position="319"/>
    </location>
</feature>
<name>A0A2R2MMC8_LINAN</name>
<dbReference type="InterPro" id="IPR002130">
    <property type="entry name" value="Cyclophilin-type_PPIase_dom"/>
</dbReference>
<dbReference type="RefSeq" id="XP_023931354.1">
    <property type="nucleotide sequence ID" value="XM_024075586.1"/>
</dbReference>
<dbReference type="Pfam" id="PF00160">
    <property type="entry name" value="Pro_isomerase"/>
    <property type="match status" value="1"/>
</dbReference>
<proteinExistence type="predicted"/>
<reference evidence="8" key="1">
    <citation type="journal article" date="2015" name="Nat. Commun.">
        <title>The Lingula genome provides insights into brachiopod evolution and the origin of phosphate biomineralization.</title>
        <authorList>
            <person name="Luo Y.J."/>
            <person name="Takeuchi T."/>
            <person name="Koyanagi R."/>
            <person name="Yamada L."/>
            <person name="Kanda M."/>
            <person name="Khalturina M."/>
            <person name="Fujie M."/>
            <person name="Yamasaki S.I."/>
            <person name="Endo K."/>
            <person name="Satoh N."/>
        </authorList>
    </citation>
    <scope>NUCLEOTIDE SEQUENCE</scope>
</reference>
<organism evidence="7 8">
    <name type="scientific">Lingula anatina</name>
    <name type="common">Brachiopod</name>
    <name type="synonym">Lingula unguis</name>
    <dbReference type="NCBI Taxonomy" id="7574"/>
    <lineage>
        <taxon>Eukaryota</taxon>
        <taxon>Metazoa</taxon>
        <taxon>Spiralia</taxon>
        <taxon>Lophotrochozoa</taxon>
        <taxon>Brachiopoda</taxon>
        <taxon>Linguliformea</taxon>
        <taxon>Lingulata</taxon>
        <taxon>Lingulida</taxon>
        <taxon>Linguloidea</taxon>
        <taxon>Lingulidae</taxon>
        <taxon>Lingula</taxon>
    </lineage>
</organism>
<feature type="compositionally biased region" description="Low complexity" evidence="5">
    <location>
        <begin position="195"/>
        <end position="205"/>
    </location>
</feature>
<dbReference type="GeneID" id="106174618"/>
<protein>
    <recommendedName>
        <fullName evidence="2">peptidylprolyl isomerase</fullName>
        <ecNumber evidence="2">5.2.1.8</ecNumber>
    </recommendedName>
</protein>
<dbReference type="PRINTS" id="PR00153">
    <property type="entry name" value="CSAPPISMRASE"/>
</dbReference>
<dbReference type="EC" id="5.2.1.8" evidence="2"/>
<evidence type="ECO:0000256" key="3">
    <source>
        <dbReference type="ARBA" id="ARBA00023110"/>
    </source>
</evidence>
<feature type="domain" description="PPIase cyclophilin-type" evidence="6">
    <location>
        <begin position="10"/>
        <end position="175"/>
    </location>
</feature>
<keyword evidence="7" id="KW-1185">Reference proteome</keyword>
<evidence type="ECO:0000259" key="6">
    <source>
        <dbReference type="PROSITE" id="PS50072"/>
    </source>
</evidence>
<sequence length="590" mass="67725">MEPKFRPRCFMDVDYGEGKNGRIICELFSDIVPKTCENFKALCTGEKGSASKSGKSLHYQGSPFHRIVKDFMIQSGDFVNGNGTGGESIYGGTFPDENFIIKHDRPFLLSMANRGKDTNGSQFFILTKPAPHLDGKHVVFGHVIRGQDVVIAIENQKTDENNRPISEVKITSCGELILQIKQKAKKKKDTKSSESEYASSSSESGSESEDDQKNIERKKKDKKKKAKKRRKEKKKIKNAEREMPESQIFSTVRPEEIPDVPVSRFLFRGSPPKEGDRKSFQLGKGSSPQRIPYPRQIITHSGRKIKGRGFLRYRSKSRSKSRDRSITPPHWKRASRRLTTLEDLKRAREISSREQQREEKWKKGDLMGDGRQLPYQSSRRGGTPKCGQGKDEQLGSLDSLKDRFQKRDEISEEETSNHKEKKHKKHKKTEKSNNNKLKIKHSIEMHPTVSRSSSRERILLRKSRAPLKEKSRSRRSRSPSKERFRSRKSRSSSKERPRSKKLRSPSEARSRSRKSRSPSEERSRSRKSRSPSEERSRSRKLRSPSEERSRSRKSRSPSKKKKRSWSRKPRAHSEESSVVSSSGDGSTLAS</sequence>
<feature type="compositionally biased region" description="Basic residues" evidence="5">
    <location>
        <begin position="419"/>
        <end position="429"/>
    </location>
</feature>
<feature type="region of interest" description="Disordered" evidence="5">
    <location>
        <begin position="183"/>
        <end position="590"/>
    </location>
</feature>
<evidence type="ECO:0000256" key="4">
    <source>
        <dbReference type="ARBA" id="ARBA00023235"/>
    </source>
</evidence>
<evidence type="ECO:0000313" key="7">
    <source>
        <dbReference type="Proteomes" id="UP000085678"/>
    </source>
</evidence>
<feature type="compositionally biased region" description="Basic and acidic residues" evidence="5">
    <location>
        <begin position="339"/>
        <end position="368"/>
    </location>
</feature>
<feature type="compositionally biased region" description="Basic residues" evidence="5">
    <location>
        <begin position="550"/>
        <end position="570"/>
    </location>
</feature>
<dbReference type="PROSITE" id="PS50072">
    <property type="entry name" value="CSA_PPIASE_2"/>
    <property type="match status" value="1"/>
</dbReference>
<dbReference type="OrthoDB" id="193499at2759"/>
<evidence type="ECO:0000256" key="1">
    <source>
        <dbReference type="ARBA" id="ARBA00000971"/>
    </source>
</evidence>
<comment type="catalytic activity">
    <reaction evidence="1">
        <text>[protein]-peptidylproline (omega=180) = [protein]-peptidylproline (omega=0)</text>
        <dbReference type="Rhea" id="RHEA:16237"/>
        <dbReference type="Rhea" id="RHEA-COMP:10747"/>
        <dbReference type="Rhea" id="RHEA-COMP:10748"/>
        <dbReference type="ChEBI" id="CHEBI:83833"/>
        <dbReference type="ChEBI" id="CHEBI:83834"/>
        <dbReference type="EC" id="5.2.1.8"/>
    </reaction>
</comment>
<keyword evidence="4 8" id="KW-0413">Isomerase</keyword>
<dbReference type="FunFam" id="2.40.100.10:FF:000005">
    <property type="entry name" value="Peptidyl-prolyl cis-trans isomerase G"/>
    <property type="match status" value="1"/>
</dbReference>
<feature type="compositionally biased region" description="Basic and acidic residues" evidence="5">
    <location>
        <begin position="388"/>
        <end position="409"/>
    </location>
</feature>
<dbReference type="SUPFAM" id="SSF50891">
    <property type="entry name" value="Cyclophilin-like"/>
    <property type="match status" value="1"/>
</dbReference>
<reference evidence="8" key="2">
    <citation type="submission" date="2025-08" db="UniProtKB">
        <authorList>
            <consortium name="RefSeq"/>
        </authorList>
    </citation>
    <scope>IDENTIFICATION</scope>
</reference>
<evidence type="ECO:0000313" key="8">
    <source>
        <dbReference type="RefSeq" id="XP_023931354.1"/>
    </source>
</evidence>
<dbReference type="KEGG" id="lak:106174618"/>
<dbReference type="Gene3D" id="2.40.100.10">
    <property type="entry name" value="Cyclophilin-like"/>
    <property type="match status" value="1"/>
</dbReference>
<evidence type="ECO:0000256" key="5">
    <source>
        <dbReference type="SAM" id="MobiDB-lite"/>
    </source>
</evidence>
<evidence type="ECO:0000256" key="2">
    <source>
        <dbReference type="ARBA" id="ARBA00013194"/>
    </source>
</evidence>
<feature type="compositionally biased region" description="Basic residues" evidence="5">
    <location>
        <begin position="460"/>
        <end position="503"/>
    </location>
</feature>
<dbReference type="GO" id="GO:0016018">
    <property type="term" value="F:cyclosporin A binding"/>
    <property type="evidence" value="ECO:0007669"/>
    <property type="project" value="TreeGrafter"/>
</dbReference>
<feature type="compositionally biased region" description="Low complexity" evidence="5">
    <location>
        <begin position="576"/>
        <end position="590"/>
    </location>
</feature>
<dbReference type="Proteomes" id="UP000085678">
    <property type="component" value="Unplaced"/>
</dbReference>